<organism evidence="1 2">
    <name type="scientific">Pluteus cervinus</name>
    <dbReference type="NCBI Taxonomy" id="181527"/>
    <lineage>
        <taxon>Eukaryota</taxon>
        <taxon>Fungi</taxon>
        <taxon>Dikarya</taxon>
        <taxon>Basidiomycota</taxon>
        <taxon>Agaricomycotina</taxon>
        <taxon>Agaricomycetes</taxon>
        <taxon>Agaricomycetidae</taxon>
        <taxon>Agaricales</taxon>
        <taxon>Pluteineae</taxon>
        <taxon>Pluteaceae</taxon>
        <taxon>Pluteus</taxon>
    </lineage>
</organism>
<reference evidence="1 2" key="1">
    <citation type="journal article" date="2019" name="Nat. Ecol. Evol.">
        <title>Megaphylogeny resolves global patterns of mushroom evolution.</title>
        <authorList>
            <person name="Varga T."/>
            <person name="Krizsan K."/>
            <person name="Foldi C."/>
            <person name="Dima B."/>
            <person name="Sanchez-Garcia M."/>
            <person name="Sanchez-Ramirez S."/>
            <person name="Szollosi G.J."/>
            <person name="Szarkandi J.G."/>
            <person name="Papp V."/>
            <person name="Albert L."/>
            <person name="Andreopoulos W."/>
            <person name="Angelini C."/>
            <person name="Antonin V."/>
            <person name="Barry K.W."/>
            <person name="Bougher N.L."/>
            <person name="Buchanan P."/>
            <person name="Buyck B."/>
            <person name="Bense V."/>
            <person name="Catcheside P."/>
            <person name="Chovatia M."/>
            <person name="Cooper J."/>
            <person name="Damon W."/>
            <person name="Desjardin D."/>
            <person name="Finy P."/>
            <person name="Geml J."/>
            <person name="Haridas S."/>
            <person name="Hughes K."/>
            <person name="Justo A."/>
            <person name="Karasinski D."/>
            <person name="Kautmanova I."/>
            <person name="Kiss B."/>
            <person name="Kocsube S."/>
            <person name="Kotiranta H."/>
            <person name="LaButti K.M."/>
            <person name="Lechner B.E."/>
            <person name="Liimatainen K."/>
            <person name="Lipzen A."/>
            <person name="Lukacs Z."/>
            <person name="Mihaltcheva S."/>
            <person name="Morgado L.N."/>
            <person name="Niskanen T."/>
            <person name="Noordeloos M.E."/>
            <person name="Ohm R.A."/>
            <person name="Ortiz-Santana B."/>
            <person name="Ovrebo C."/>
            <person name="Racz N."/>
            <person name="Riley R."/>
            <person name="Savchenko A."/>
            <person name="Shiryaev A."/>
            <person name="Soop K."/>
            <person name="Spirin V."/>
            <person name="Szebenyi C."/>
            <person name="Tomsovsky M."/>
            <person name="Tulloss R.E."/>
            <person name="Uehling J."/>
            <person name="Grigoriev I.V."/>
            <person name="Vagvolgyi C."/>
            <person name="Papp T."/>
            <person name="Martin F.M."/>
            <person name="Miettinen O."/>
            <person name="Hibbett D.S."/>
            <person name="Nagy L.G."/>
        </authorList>
    </citation>
    <scope>NUCLEOTIDE SEQUENCE [LARGE SCALE GENOMIC DNA]</scope>
    <source>
        <strain evidence="1 2">NL-1719</strain>
    </source>
</reference>
<sequence length="201" mass="22898">MSSRSKQPSSTTECVHQLNNYAKKYHERDSMMLDRNLTQQEKMPEQTKDYQRERGKGEIGSVEASHKGKPFKWYNATETELDFHTDLTIAANYQLYQHGLTDRCQDTGISSLAQREAIEERHSMLKNSQPTWISHFRTLLISLELQTQRLPGSERATKPRSATGDWLPNVLGIGHPSSAKFLDISSQLIRPIGIREALNGV</sequence>
<proteinExistence type="predicted"/>
<accession>A0ACD3A9U1</accession>
<evidence type="ECO:0000313" key="2">
    <source>
        <dbReference type="Proteomes" id="UP000308600"/>
    </source>
</evidence>
<evidence type="ECO:0000313" key="1">
    <source>
        <dbReference type="EMBL" id="TFK62643.1"/>
    </source>
</evidence>
<protein>
    <submittedName>
        <fullName evidence="1">Uncharacterized protein</fullName>
    </submittedName>
</protein>
<name>A0ACD3A9U1_9AGAR</name>
<keyword evidence="2" id="KW-1185">Reference proteome</keyword>
<dbReference type="EMBL" id="ML208569">
    <property type="protein sequence ID" value="TFK62643.1"/>
    <property type="molecule type" value="Genomic_DNA"/>
</dbReference>
<dbReference type="Proteomes" id="UP000308600">
    <property type="component" value="Unassembled WGS sequence"/>
</dbReference>
<gene>
    <name evidence="1" type="ORF">BDN72DRAFT_862700</name>
</gene>